<proteinExistence type="predicted"/>
<keyword evidence="1" id="KW-1133">Transmembrane helix</keyword>
<dbReference type="Proteomes" id="UP000318053">
    <property type="component" value="Unassembled WGS sequence"/>
</dbReference>
<keyword evidence="1" id="KW-0472">Membrane</keyword>
<comment type="caution">
    <text evidence="2">The sequence shown here is derived from an EMBL/GenBank/DDBJ whole genome shotgun (WGS) entry which is preliminary data.</text>
</comment>
<evidence type="ECO:0000313" key="3">
    <source>
        <dbReference type="Proteomes" id="UP000318053"/>
    </source>
</evidence>
<feature type="transmembrane region" description="Helical" evidence="1">
    <location>
        <begin position="70"/>
        <end position="89"/>
    </location>
</feature>
<gene>
    <name evidence="2" type="ORF">CA85_52040</name>
</gene>
<protein>
    <submittedName>
        <fullName evidence="2">Uncharacterized protein</fullName>
    </submittedName>
</protein>
<accession>A0A5C5WMD2</accession>
<keyword evidence="1" id="KW-0812">Transmembrane</keyword>
<evidence type="ECO:0000256" key="1">
    <source>
        <dbReference type="SAM" id="Phobius"/>
    </source>
</evidence>
<feature type="transmembrane region" description="Helical" evidence="1">
    <location>
        <begin position="24"/>
        <end position="41"/>
    </location>
</feature>
<evidence type="ECO:0000313" key="2">
    <source>
        <dbReference type="EMBL" id="TWT51778.1"/>
    </source>
</evidence>
<reference evidence="2 3" key="1">
    <citation type="submission" date="2019-02" db="EMBL/GenBank/DDBJ databases">
        <title>Deep-cultivation of Planctomycetes and their phenomic and genomic characterization uncovers novel biology.</title>
        <authorList>
            <person name="Wiegand S."/>
            <person name="Jogler M."/>
            <person name="Boedeker C."/>
            <person name="Pinto D."/>
            <person name="Vollmers J."/>
            <person name="Rivas-Marin E."/>
            <person name="Kohn T."/>
            <person name="Peeters S.H."/>
            <person name="Heuer A."/>
            <person name="Rast P."/>
            <person name="Oberbeckmann S."/>
            <person name="Bunk B."/>
            <person name="Jeske O."/>
            <person name="Meyerdierks A."/>
            <person name="Storesund J.E."/>
            <person name="Kallscheuer N."/>
            <person name="Luecker S."/>
            <person name="Lage O.M."/>
            <person name="Pohl T."/>
            <person name="Merkel B.J."/>
            <person name="Hornburger P."/>
            <person name="Mueller R.-W."/>
            <person name="Bruemmer F."/>
            <person name="Labrenz M."/>
            <person name="Spormann A.M."/>
            <person name="Op Den Camp H."/>
            <person name="Overmann J."/>
            <person name="Amann R."/>
            <person name="Jetten M.S.M."/>
            <person name="Mascher T."/>
            <person name="Medema M.H."/>
            <person name="Devos D.P."/>
            <person name="Kaster A.-K."/>
            <person name="Ovreas L."/>
            <person name="Rohde M."/>
            <person name="Galperin M.Y."/>
            <person name="Jogler C."/>
        </authorList>
    </citation>
    <scope>NUCLEOTIDE SEQUENCE [LARGE SCALE GENOMIC DNA]</scope>
    <source>
        <strain evidence="2 3">CA85</strain>
    </source>
</reference>
<dbReference type="EMBL" id="SJPK01000041">
    <property type="protein sequence ID" value="TWT51778.1"/>
    <property type="molecule type" value="Genomic_DNA"/>
</dbReference>
<sequence>MNLPNVMSSSVNSTMYCRTEIPKLFPNVSLAVVLPTIGVVATRGYSAARWYVAASICLVSAALITPADLLTMLVLAVAFFAVLVLGSRIRLLDNPIAS</sequence>
<name>A0A5C5WMD2_9BACT</name>
<dbReference type="AlphaFoldDB" id="A0A5C5WMD2"/>
<keyword evidence="3" id="KW-1185">Reference proteome</keyword>
<organism evidence="2 3">
    <name type="scientific">Allorhodopirellula solitaria</name>
    <dbReference type="NCBI Taxonomy" id="2527987"/>
    <lineage>
        <taxon>Bacteria</taxon>
        <taxon>Pseudomonadati</taxon>
        <taxon>Planctomycetota</taxon>
        <taxon>Planctomycetia</taxon>
        <taxon>Pirellulales</taxon>
        <taxon>Pirellulaceae</taxon>
        <taxon>Allorhodopirellula</taxon>
    </lineage>
</organism>